<dbReference type="AlphaFoldDB" id="A0A022PEL6"/>
<proteinExistence type="predicted"/>
<comment type="caution">
    <text evidence="1">The sequence shown here is derived from an EMBL/GenBank/DDBJ whole genome shotgun (WGS) entry which is preliminary data.</text>
</comment>
<gene>
    <name evidence="1" type="ORF">BA1DRAFT_02883</name>
</gene>
<dbReference type="PATRIC" id="fig|1393736.3.peg.2951"/>
<dbReference type="EMBL" id="JFGV01000043">
    <property type="protein sequence ID" value="EYU14597.1"/>
    <property type="molecule type" value="Genomic_DNA"/>
</dbReference>
<dbReference type="InterPro" id="IPR008617">
    <property type="entry name" value="Uncharacterised_YcgJ"/>
</dbReference>
<dbReference type="RefSeq" id="WP_036780235.1">
    <property type="nucleotide sequence ID" value="NZ_CAWLTM010000072.1"/>
</dbReference>
<sequence length="116" mass="13294">MKTKLIIASLFLLSFSTLAVTKTANIFFPEKGVVCDKKGKYCADQQGVSIKLTERYLGKKAAGRLKKEFGDGQYIDFSSYTLSNGVHCESKEKKCYKDRYYPQTEVNKEFTQKMYE</sequence>
<accession>A0A022PEL6</accession>
<dbReference type="Proteomes" id="UP000023464">
    <property type="component" value="Unassembled WGS sequence"/>
</dbReference>
<name>A0A022PEL6_9GAMM</name>
<reference evidence="1 2" key="1">
    <citation type="submission" date="2014-03" db="EMBL/GenBank/DDBJ databases">
        <title>Draft Genome of Photorhabdus luminescens BA1, an Egyptian Isolate.</title>
        <authorList>
            <person name="Ghazal S."/>
            <person name="Hurst S.G.IV."/>
            <person name="Morris K."/>
            <person name="Thomas K."/>
            <person name="Tisa L.S."/>
        </authorList>
    </citation>
    <scope>NUCLEOTIDE SEQUENCE [LARGE SCALE GENOMIC DNA]</scope>
    <source>
        <strain evidence="1 2">BA1</strain>
    </source>
</reference>
<protein>
    <submittedName>
        <fullName evidence="1">Fels-1 Prophage Protein</fullName>
    </submittedName>
</protein>
<organism evidence="1 2">
    <name type="scientific">Photorhabdus aegyptia</name>
    <dbReference type="NCBI Taxonomy" id="2805098"/>
    <lineage>
        <taxon>Bacteria</taxon>
        <taxon>Pseudomonadati</taxon>
        <taxon>Pseudomonadota</taxon>
        <taxon>Gammaproteobacteria</taxon>
        <taxon>Enterobacterales</taxon>
        <taxon>Morganellaceae</taxon>
        <taxon>Photorhabdus</taxon>
    </lineage>
</organism>
<evidence type="ECO:0000313" key="2">
    <source>
        <dbReference type="Proteomes" id="UP000023464"/>
    </source>
</evidence>
<dbReference type="Pfam" id="PF05666">
    <property type="entry name" value="YcgJ"/>
    <property type="match status" value="1"/>
</dbReference>
<evidence type="ECO:0000313" key="1">
    <source>
        <dbReference type="EMBL" id="EYU14597.1"/>
    </source>
</evidence>
<keyword evidence="2" id="KW-1185">Reference proteome</keyword>